<dbReference type="NCBIfam" id="TIGR00254">
    <property type="entry name" value="GGDEF"/>
    <property type="match status" value="1"/>
</dbReference>
<dbReference type="PANTHER" id="PTHR45138:SF9">
    <property type="entry name" value="DIGUANYLATE CYCLASE DGCM-RELATED"/>
    <property type="match status" value="1"/>
</dbReference>
<sequence length="407" mass="47093">MGLFVYFPINFLMFYNYTSHRKNNLNDWGISLLTSYVIGKASLITSLFFIMGVFIVFQVAFAGLKKVLTIKDVNFDEYTLRAILGIIYILVNLFILQSSVRGRAPSWTFINFQLVAVIFYTVILNVPFKFHLFAPIVLSFMIFNSAIKSWESWCLGLILIGFFYTLNRIKVNTDKKFPYLQYIFASLFFGAAYWFFAKIKFNLSYLVFGKEILSLAVLEIFTFGYIAMLFTDIESRTALFRDATHDKLTSAYNYDAFDIDLRDIFRQVKTSDIQFTMLMFDIDHFKSINDTYGHLAGDAVLQNVVKIVQTVIDNNDRKIKLYRTGGEEFNIIFPNYELGATQNIVEEIFSAINHSQTTFDGKKINLTVSMGVSQMKKDEISINDFYSRVDEALYHSKRNGRKEITVN</sequence>
<keyword evidence="1" id="KW-0472">Membrane</keyword>
<protein>
    <submittedName>
        <fullName evidence="3">GGDEF domain-containing protein</fullName>
    </submittedName>
</protein>
<dbReference type="InterPro" id="IPR029787">
    <property type="entry name" value="Nucleotide_cyclase"/>
</dbReference>
<dbReference type="EMBL" id="CP031933">
    <property type="protein sequence ID" value="AYE37311.1"/>
    <property type="molecule type" value="Genomic_DNA"/>
</dbReference>
<dbReference type="InterPro" id="IPR050469">
    <property type="entry name" value="Diguanylate_Cyclase"/>
</dbReference>
<dbReference type="OrthoDB" id="9759607at2"/>
<accession>A0A386PP39</accession>
<keyword evidence="1" id="KW-1133">Transmembrane helix</keyword>
<reference evidence="4" key="1">
    <citation type="submission" date="2018-08" db="EMBL/GenBank/DDBJ databases">
        <title>Genome of Lactobacillus sp. HBUAS52074.</title>
        <authorList>
            <person name="Guo Z."/>
            <person name="Zhang Z.D."/>
        </authorList>
    </citation>
    <scope>NUCLEOTIDE SEQUENCE [LARGE SCALE GENOMIC DNA]</scope>
    <source>
        <strain evidence="4">HBUAS52074</strain>
    </source>
</reference>
<dbReference type="Proteomes" id="UP000267208">
    <property type="component" value="Chromosome"/>
</dbReference>
<evidence type="ECO:0000259" key="2">
    <source>
        <dbReference type="PROSITE" id="PS50887"/>
    </source>
</evidence>
<dbReference type="InterPro" id="IPR043128">
    <property type="entry name" value="Rev_trsase/Diguanyl_cyclase"/>
</dbReference>
<feature type="transmembrane region" description="Helical" evidence="1">
    <location>
        <begin position="150"/>
        <end position="167"/>
    </location>
</feature>
<feature type="transmembrane region" description="Helical" evidence="1">
    <location>
        <begin position="108"/>
        <end position="130"/>
    </location>
</feature>
<proteinExistence type="predicted"/>
<feature type="transmembrane region" description="Helical" evidence="1">
    <location>
        <begin position="179"/>
        <end position="197"/>
    </location>
</feature>
<feature type="transmembrane region" description="Helical" evidence="1">
    <location>
        <begin position="41"/>
        <end position="63"/>
    </location>
</feature>
<dbReference type="Gene3D" id="3.30.70.270">
    <property type="match status" value="1"/>
</dbReference>
<dbReference type="SMART" id="SM00267">
    <property type="entry name" value="GGDEF"/>
    <property type="match status" value="1"/>
</dbReference>
<evidence type="ECO:0000313" key="4">
    <source>
        <dbReference type="Proteomes" id="UP000267208"/>
    </source>
</evidence>
<dbReference type="Pfam" id="PF00990">
    <property type="entry name" value="GGDEF"/>
    <property type="match status" value="1"/>
</dbReference>
<name>A0A386PP39_9LACO</name>
<dbReference type="GO" id="GO:0052621">
    <property type="term" value="F:diguanylate cyclase activity"/>
    <property type="evidence" value="ECO:0007669"/>
    <property type="project" value="TreeGrafter"/>
</dbReference>
<dbReference type="PANTHER" id="PTHR45138">
    <property type="entry name" value="REGULATORY COMPONENTS OF SENSORY TRANSDUCTION SYSTEM"/>
    <property type="match status" value="1"/>
</dbReference>
<dbReference type="KEGG" id="lzh:D1B17_01005"/>
<evidence type="ECO:0000256" key="1">
    <source>
        <dbReference type="SAM" id="Phobius"/>
    </source>
</evidence>
<feature type="transmembrane region" description="Helical" evidence="1">
    <location>
        <begin position="212"/>
        <end position="231"/>
    </location>
</feature>
<dbReference type="AlphaFoldDB" id="A0A386PP39"/>
<dbReference type="SUPFAM" id="SSF55073">
    <property type="entry name" value="Nucleotide cyclase"/>
    <property type="match status" value="1"/>
</dbReference>
<keyword evidence="1" id="KW-0812">Transmembrane</keyword>
<gene>
    <name evidence="3" type="ORF">D1B17_01005</name>
</gene>
<feature type="transmembrane region" description="Helical" evidence="1">
    <location>
        <begin position="78"/>
        <end position="96"/>
    </location>
</feature>
<dbReference type="PROSITE" id="PS50887">
    <property type="entry name" value="GGDEF"/>
    <property type="match status" value="1"/>
</dbReference>
<organism evidence="3 4">
    <name type="scientific">Companilactobacillus zhachilii</name>
    <dbReference type="NCBI Taxonomy" id="2304606"/>
    <lineage>
        <taxon>Bacteria</taxon>
        <taxon>Bacillati</taxon>
        <taxon>Bacillota</taxon>
        <taxon>Bacilli</taxon>
        <taxon>Lactobacillales</taxon>
        <taxon>Lactobacillaceae</taxon>
        <taxon>Companilactobacillus</taxon>
    </lineage>
</organism>
<feature type="domain" description="GGDEF" evidence="2">
    <location>
        <begin position="273"/>
        <end position="407"/>
    </location>
</feature>
<dbReference type="InterPro" id="IPR000160">
    <property type="entry name" value="GGDEF_dom"/>
</dbReference>
<dbReference type="FunFam" id="3.30.70.270:FF:000001">
    <property type="entry name" value="Diguanylate cyclase domain protein"/>
    <property type="match status" value="1"/>
</dbReference>
<keyword evidence="4" id="KW-1185">Reference proteome</keyword>
<evidence type="ECO:0000313" key="3">
    <source>
        <dbReference type="EMBL" id="AYE37311.1"/>
    </source>
</evidence>
<dbReference type="CDD" id="cd01949">
    <property type="entry name" value="GGDEF"/>
    <property type="match status" value="1"/>
</dbReference>